<gene>
    <name evidence="4" type="ORF">AMST5_01594</name>
</gene>
<dbReference type="GO" id="GO:0046872">
    <property type="term" value="F:metal ion binding"/>
    <property type="evidence" value="ECO:0007669"/>
    <property type="project" value="UniProtKB-KW"/>
</dbReference>
<dbReference type="GO" id="GO:0016020">
    <property type="term" value="C:membrane"/>
    <property type="evidence" value="ECO:0007669"/>
    <property type="project" value="GOC"/>
</dbReference>
<reference evidence="4" key="1">
    <citation type="submission" date="2023-07" db="EMBL/GenBank/DDBJ databases">
        <authorList>
            <person name="Pelsma A.J. K."/>
        </authorList>
    </citation>
    <scope>NUCLEOTIDE SEQUENCE</scope>
</reference>
<dbReference type="InterPro" id="IPR051158">
    <property type="entry name" value="Metallophosphoesterase_sf"/>
</dbReference>
<dbReference type="Gene3D" id="3.60.21.10">
    <property type="match status" value="1"/>
</dbReference>
<protein>
    <recommendedName>
        <fullName evidence="3">Calcineurin-like phosphoesterase domain-containing protein</fullName>
    </recommendedName>
</protein>
<dbReference type="GO" id="GO:0008758">
    <property type="term" value="F:UDP-2,3-diacylglucosamine hydrolase activity"/>
    <property type="evidence" value="ECO:0007669"/>
    <property type="project" value="TreeGrafter"/>
</dbReference>
<sequence length="300" mass="32731">MIDRRGFLRLPAGVALAGAVWSVAVEPNFFLDVTRYRVTPKDWPAGLTLRIAIITDLHACEPWMPASRIRRIAEVTNALSPDLIALLGDYSAGTHLVTGAVRPAQWAEALSTLKAPLGVHAVLGNHDWWHGPLTSDAPDGAEGARRALTQMGARVYENDALRLEKNGQPFWLLGLADQLANYFSAGARWKGHDDLDATLLRVTDDAPAILLAHEPFIFPRVPPRVALTLCGHTHGGQVNLPLLGPVVAELRWRTDKIYGHYVVDDRHLVISGGLGESILPMRFMRPPEIVEVTVTGAPTA</sequence>
<proteinExistence type="predicted"/>
<dbReference type="InterPro" id="IPR004843">
    <property type="entry name" value="Calcineurin-like_PHP"/>
</dbReference>
<dbReference type="AlphaFoldDB" id="A0AA48RAI6"/>
<dbReference type="GO" id="GO:0009245">
    <property type="term" value="P:lipid A biosynthetic process"/>
    <property type="evidence" value="ECO:0007669"/>
    <property type="project" value="TreeGrafter"/>
</dbReference>
<evidence type="ECO:0000313" key="4">
    <source>
        <dbReference type="EMBL" id="CAJ0863589.1"/>
    </source>
</evidence>
<keyword evidence="1" id="KW-0479">Metal-binding</keyword>
<accession>A0AA48RAI6</accession>
<dbReference type="SUPFAM" id="SSF56300">
    <property type="entry name" value="Metallo-dependent phosphatases"/>
    <property type="match status" value="1"/>
</dbReference>
<evidence type="ECO:0000259" key="3">
    <source>
        <dbReference type="Pfam" id="PF00149"/>
    </source>
</evidence>
<dbReference type="PANTHER" id="PTHR31302">
    <property type="entry name" value="TRANSMEMBRANE PROTEIN WITH METALLOPHOSPHOESTERASE DOMAIN-RELATED"/>
    <property type="match status" value="1"/>
</dbReference>
<feature type="domain" description="Calcineurin-like phosphoesterase" evidence="3">
    <location>
        <begin position="49"/>
        <end position="235"/>
    </location>
</feature>
<evidence type="ECO:0000256" key="1">
    <source>
        <dbReference type="ARBA" id="ARBA00022723"/>
    </source>
</evidence>
<evidence type="ECO:0000256" key="2">
    <source>
        <dbReference type="ARBA" id="ARBA00022801"/>
    </source>
</evidence>
<dbReference type="EMBL" id="OY288114">
    <property type="protein sequence ID" value="CAJ0863589.1"/>
    <property type="molecule type" value="Genomic_DNA"/>
</dbReference>
<keyword evidence="2" id="KW-0378">Hydrolase</keyword>
<dbReference type="InterPro" id="IPR029052">
    <property type="entry name" value="Metallo-depent_PP-like"/>
</dbReference>
<dbReference type="Pfam" id="PF00149">
    <property type="entry name" value="Metallophos"/>
    <property type="match status" value="1"/>
</dbReference>
<name>A0AA48RAI6_9ZZZZ</name>
<organism evidence="4">
    <name type="scientific">freshwater sediment metagenome</name>
    <dbReference type="NCBI Taxonomy" id="556182"/>
    <lineage>
        <taxon>unclassified sequences</taxon>
        <taxon>metagenomes</taxon>
        <taxon>ecological metagenomes</taxon>
    </lineage>
</organism>
<dbReference type="PANTHER" id="PTHR31302:SF31">
    <property type="entry name" value="PHOSPHODIESTERASE YAEI"/>
    <property type="match status" value="1"/>
</dbReference>
<dbReference type="CDD" id="cd07385">
    <property type="entry name" value="MPP_YkuE_C"/>
    <property type="match status" value="1"/>
</dbReference>